<feature type="transmembrane region" description="Helical" evidence="7">
    <location>
        <begin position="318"/>
        <end position="338"/>
    </location>
</feature>
<dbReference type="AlphaFoldDB" id="A0AAV0BGV1"/>
<dbReference type="GO" id="GO:0030026">
    <property type="term" value="P:intracellular manganese ion homeostasis"/>
    <property type="evidence" value="ECO:0007669"/>
    <property type="project" value="InterPro"/>
</dbReference>
<name>A0AAV0BGV1_PHAPC</name>
<comment type="subcellular location">
    <subcellularLocation>
        <location evidence="1">Endomembrane system</location>
        <topology evidence="1">Multi-pass membrane protein</topology>
    </subcellularLocation>
</comment>
<dbReference type="Proteomes" id="UP001153365">
    <property type="component" value="Unassembled WGS sequence"/>
</dbReference>
<gene>
    <name evidence="8" type="ORF">PPACK8108_LOCUS21196</name>
</gene>
<comment type="caution">
    <text evidence="8">The sequence shown here is derived from an EMBL/GenBank/DDBJ whole genome shotgun (WGS) entry which is preliminary data.</text>
</comment>
<evidence type="ECO:0000256" key="5">
    <source>
        <dbReference type="ARBA" id="ARBA00023136"/>
    </source>
</evidence>
<dbReference type="InterPro" id="IPR008217">
    <property type="entry name" value="Ccc1_fam"/>
</dbReference>
<keyword evidence="5 7" id="KW-0472">Membrane</keyword>
<keyword evidence="4 7" id="KW-1133">Transmembrane helix</keyword>
<evidence type="ECO:0000256" key="2">
    <source>
        <dbReference type="ARBA" id="ARBA00007049"/>
    </source>
</evidence>
<dbReference type="GO" id="GO:0005384">
    <property type="term" value="F:manganese ion transmembrane transporter activity"/>
    <property type="evidence" value="ECO:0007669"/>
    <property type="project" value="InterPro"/>
</dbReference>
<evidence type="ECO:0000256" key="3">
    <source>
        <dbReference type="ARBA" id="ARBA00022692"/>
    </source>
</evidence>
<dbReference type="CDD" id="cd02435">
    <property type="entry name" value="CCC1"/>
    <property type="match status" value="1"/>
</dbReference>
<comment type="similarity">
    <text evidence="2">Belongs to the CCC1 family.</text>
</comment>
<feature type="transmembrane region" description="Helical" evidence="7">
    <location>
        <begin position="248"/>
        <end position="269"/>
    </location>
</feature>
<organism evidence="8 9">
    <name type="scientific">Phakopsora pachyrhizi</name>
    <name type="common">Asian soybean rust disease fungus</name>
    <dbReference type="NCBI Taxonomy" id="170000"/>
    <lineage>
        <taxon>Eukaryota</taxon>
        <taxon>Fungi</taxon>
        <taxon>Dikarya</taxon>
        <taxon>Basidiomycota</taxon>
        <taxon>Pucciniomycotina</taxon>
        <taxon>Pucciniomycetes</taxon>
        <taxon>Pucciniales</taxon>
        <taxon>Phakopsoraceae</taxon>
        <taxon>Phakopsora</taxon>
    </lineage>
</organism>
<evidence type="ECO:0000256" key="7">
    <source>
        <dbReference type="SAM" id="Phobius"/>
    </source>
</evidence>
<feature type="transmembrane region" description="Helical" evidence="7">
    <location>
        <begin position="131"/>
        <end position="154"/>
    </location>
</feature>
<protein>
    <submittedName>
        <fullName evidence="8">VIT family-domain-containing protein</fullName>
    </submittedName>
</protein>
<feature type="region of interest" description="Disordered" evidence="6">
    <location>
        <begin position="1"/>
        <end position="24"/>
    </location>
</feature>
<dbReference type="EMBL" id="CALTRL010005797">
    <property type="protein sequence ID" value="CAH7686539.1"/>
    <property type="molecule type" value="Genomic_DNA"/>
</dbReference>
<accession>A0AAV0BGV1</accession>
<evidence type="ECO:0000256" key="1">
    <source>
        <dbReference type="ARBA" id="ARBA00004127"/>
    </source>
</evidence>
<dbReference type="GO" id="GO:0012505">
    <property type="term" value="C:endomembrane system"/>
    <property type="evidence" value="ECO:0007669"/>
    <property type="project" value="UniProtKB-SubCell"/>
</dbReference>
<reference evidence="8" key="1">
    <citation type="submission" date="2022-06" db="EMBL/GenBank/DDBJ databases">
        <authorList>
            <consortium name="SYNGENTA / RWTH Aachen University"/>
        </authorList>
    </citation>
    <scope>NUCLEOTIDE SEQUENCE</scope>
</reference>
<keyword evidence="3 7" id="KW-0812">Transmembrane</keyword>
<sequence>MKNISRSSANEIPEDEVNSDFQNSYDCGPVMNYKDYSLSDEKCVNGSEKASQWSNSSGELSDIPEILRPMLSKHDKGSSDEEAMYNQGFDEDERNLIDPDIVRDVIIGLSDGLTVPFGLTAGLSSLGSSRLVVLAGLAELISGAISMGIGGYLASEAERDRFLYRKKFFKVRSQEQMISKELSMEAENSASSGWLKTLLRKISRKPKVYNEIKGQASLKTEELDSLESLGITQFLLKFSEGMEDIPTIRLYISAFTIGVSYFLGGLIPMTPYFFVEKAFEALRWSILVMFLTLALFGALKAYFTGAQIGTWGYFKGSISTIIVGGGAAAASYFLVLLIDGNK</sequence>
<dbReference type="Pfam" id="PF01988">
    <property type="entry name" value="VIT1"/>
    <property type="match status" value="1"/>
</dbReference>
<evidence type="ECO:0000313" key="8">
    <source>
        <dbReference type="EMBL" id="CAH7686539.1"/>
    </source>
</evidence>
<evidence type="ECO:0000256" key="4">
    <source>
        <dbReference type="ARBA" id="ARBA00022989"/>
    </source>
</evidence>
<feature type="transmembrane region" description="Helical" evidence="7">
    <location>
        <begin position="281"/>
        <end position="303"/>
    </location>
</feature>
<evidence type="ECO:0000256" key="6">
    <source>
        <dbReference type="SAM" id="MobiDB-lite"/>
    </source>
</evidence>
<feature type="compositionally biased region" description="Polar residues" evidence="6">
    <location>
        <begin position="1"/>
        <end position="10"/>
    </location>
</feature>
<keyword evidence="9" id="KW-1185">Reference proteome</keyword>
<evidence type="ECO:0000313" key="9">
    <source>
        <dbReference type="Proteomes" id="UP001153365"/>
    </source>
</evidence>
<proteinExistence type="inferred from homology"/>
<dbReference type="PANTHER" id="PTHR31851">
    <property type="entry name" value="FE(2+)/MN(2+) TRANSPORTER PCL1"/>
    <property type="match status" value="1"/>
</dbReference>